<dbReference type="PANTHER" id="PTHR24207">
    <property type="entry name" value="ZYX102 PROTEIN"/>
    <property type="match status" value="1"/>
</dbReference>
<keyword evidence="5" id="KW-1185">Reference proteome</keyword>
<dbReference type="PANTHER" id="PTHR24207:SF0">
    <property type="entry name" value="LIPOMA-PREFERRED PARTNER"/>
    <property type="match status" value="1"/>
</dbReference>
<comment type="caution">
    <text evidence="4">The sequence shown here is derived from an EMBL/GenBank/DDBJ whole genome shotgun (WGS) entry which is preliminary data.</text>
</comment>
<gene>
    <name evidence="4" type="ORF">CHARACLAT_004170</name>
</gene>
<reference evidence="4 5" key="1">
    <citation type="submission" date="2021-06" db="EMBL/GenBank/DDBJ databases">
        <authorList>
            <person name="Palmer J.M."/>
        </authorList>
    </citation>
    <scope>NUCLEOTIDE SEQUENCE [LARGE SCALE GENOMIC DNA]</scope>
    <source>
        <strain evidence="4 5">CL_MEX2019</strain>
        <tissue evidence="4">Muscle</tissue>
    </source>
</reference>
<evidence type="ECO:0000313" key="5">
    <source>
        <dbReference type="Proteomes" id="UP001352852"/>
    </source>
</evidence>
<feature type="compositionally biased region" description="Low complexity" evidence="3">
    <location>
        <begin position="74"/>
        <end position="85"/>
    </location>
</feature>
<dbReference type="Proteomes" id="UP001352852">
    <property type="component" value="Unassembled WGS sequence"/>
</dbReference>
<dbReference type="EMBL" id="JAHUTJ010041176">
    <property type="protein sequence ID" value="MED6279775.1"/>
    <property type="molecule type" value="Genomic_DNA"/>
</dbReference>
<evidence type="ECO:0000313" key="4">
    <source>
        <dbReference type="EMBL" id="MED6279775.1"/>
    </source>
</evidence>
<feature type="region of interest" description="Disordered" evidence="3">
    <location>
        <begin position="1"/>
        <end position="113"/>
    </location>
</feature>
<sequence length="142" mass="15628">MWNPPNDQTGQIAARMETTPSLGSASISISQQQSPKKFAPVVAPKPKFNPFKQMGESSQSDPAVDYPPPPPPAEESFGFPSSPGSFPSPPPDNSYDYQMKRPEKTLEERRSSLDAEIDSLTSILEDLESSSPYKQRGMQVRL</sequence>
<keyword evidence="2" id="KW-0440">LIM domain</keyword>
<evidence type="ECO:0000256" key="1">
    <source>
        <dbReference type="ARBA" id="ARBA00022737"/>
    </source>
</evidence>
<feature type="compositionally biased region" description="Low complexity" evidence="3">
    <location>
        <begin position="24"/>
        <end position="48"/>
    </location>
</feature>
<accession>A0ABU7DZ98</accession>
<evidence type="ECO:0000256" key="2">
    <source>
        <dbReference type="ARBA" id="ARBA00023038"/>
    </source>
</evidence>
<protein>
    <submittedName>
        <fullName evidence="4">Uncharacterized protein</fullName>
    </submittedName>
</protein>
<keyword evidence="2" id="KW-0862">Zinc</keyword>
<feature type="compositionally biased region" description="Polar residues" evidence="3">
    <location>
        <begin position="1"/>
        <end position="11"/>
    </location>
</feature>
<name>A0ABU7DZ98_9TELE</name>
<keyword evidence="1" id="KW-0677">Repeat</keyword>
<evidence type="ECO:0000256" key="3">
    <source>
        <dbReference type="SAM" id="MobiDB-lite"/>
    </source>
</evidence>
<keyword evidence="2" id="KW-0479">Metal-binding</keyword>
<feature type="compositionally biased region" description="Basic and acidic residues" evidence="3">
    <location>
        <begin position="98"/>
        <end position="113"/>
    </location>
</feature>
<organism evidence="4 5">
    <name type="scientific">Characodon lateralis</name>
    <dbReference type="NCBI Taxonomy" id="208331"/>
    <lineage>
        <taxon>Eukaryota</taxon>
        <taxon>Metazoa</taxon>
        <taxon>Chordata</taxon>
        <taxon>Craniata</taxon>
        <taxon>Vertebrata</taxon>
        <taxon>Euteleostomi</taxon>
        <taxon>Actinopterygii</taxon>
        <taxon>Neopterygii</taxon>
        <taxon>Teleostei</taxon>
        <taxon>Neoteleostei</taxon>
        <taxon>Acanthomorphata</taxon>
        <taxon>Ovalentaria</taxon>
        <taxon>Atherinomorphae</taxon>
        <taxon>Cyprinodontiformes</taxon>
        <taxon>Goodeidae</taxon>
        <taxon>Characodon</taxon>
    </lineage>
</organism>
<proteinExistence type="predicted"/>